<keyword evidence="1" id="KW-0223">Dioxygenase</keyword>
<dbReference type="Pfam" id="PF05721">
    <property type="entry name" value="PhyH"/>
    <property type="match status" value="1"/>
</dbReference>
<dbReference type="InterPro" id="IPR008775">
    <property type="entry name" value="Phytyl_CoA_dOase-like"/>
</dbReference>
<evidence type="ECO:0000313" key="2">
    <source>
        <dbReference type="Proteomes" id="UP000256779"/>
    </source>
</evidence>
<accession>A0A3D9KWP4</accession>
<dbReference type="GO" id="GO:0005506">
    <property type="term" value="F:iron ion binding"/>
    <property type="evidence" value="ECO:0007669"/>
    <property type="project" value="UniProtKB-ARBA"/>
</dbReference>
<dbReference type="Proteomes" id="UP000256779">
    <property type="component" value="Unassembled WGS sequence"/>
</dbReference>
<gene>
    <name evidence="1" type="ORF">C7460_13124</name>
</gene>
<sequence length="322" mass="37002">MNRIFKEDQFENELSEKGYLKIRLIDNEKVKTLLDVYSAEMTNETAHNSKYGLYVTLEEWSTEKSLAIEQRVEELLREELESYFLSYKTHLGGFLVKNPDPNGYTYPHQDWTFVDHGNYRSVTVWIALMPIDLEQSTLGFAPESVSLFNKYPVGTPVTIMKSGTSGHEFQLYDHLDFQRVEPGEAFVFDNRTVHAASPNTSSKPRIAYALTLSPPEAPLYHYLYSKASGKDELIQLEVDRAFFHDYTIESADEYYNDGRLPEGYPVISRIAPVWKPMDPVKLKNYLASIQKNGLTIGATQHSETSSNWIKKLKNKLSNAFQR</sequence>
<reference evidence="1 2" key="1">
    <citation type="submission" date="2018-07" db="EMBL/GenBank/DDBJ databases">
        <title>Genomic Encyclopedia of Type Strains, Phase IV (KMG-IV): sequencing the most valuable type-strain genomes for metagenomic binning, comparative biology and taxonomic classification.</title>
        <authorList>
            <person name="Goeker M."/>
        </authorList>
    </citation>
    <scope>NUCLEOTIDE SEQUENCE [LARGE SCALE GENOMIC DNA]</scope>
    <source>
        <strain evidence="1 2">DSM 4134</strain>
    </source>
</reference>
<dbReference type="Gene3D" id="2.60.120.620">
    <property type="entry name" value="q2cbj1_9rhob like domain"/>
    <property type="match status" value="1"/>
</dbReference>
<dbReference type="SUPFAM" id="SSF51197">
    <property type="entry name" value="Clavaminate synthase-like"/>
    <property type="match status" value="1"/>
</dbReference>
<dbReference type="OrthoDB" id="9814777at2"/>
<name>A0A3D9KWP4_MARFU</name>
<keyword evidence="1" id="KW-0560">Oxidoreductase</keyword>
<dbReference type="PANTHER" id="PTHR20883">
    <property type="entry name" value="PHYTANOYL-COA DIOXYGENASE DOMAIN CONTAINING 1"/>
    <property type="match status" value="1"/>
</dbReference>
<dbReference type="AlphaFoldDB" id="A0A3D9KWP4"/>
<dbReference type="PANTHER" id="PTHR20883:SF46">
    <property type="entry name" value="PHYTANOYL-COA HYDROXYLASE"/>
    <property type="match status" value="1"/>
</dbReference>
<protein>
    <submittedName>
        <fullName evidence="1">Phytanoyl-CoA dioxygenase PhyH</fullName>
    </submittedName>
</protein>
<dbReference type="EMBL" id="QREG01000031">
    <property type="protein sequence ID" value="RED92310.1"/>
    <property type="molecule type" value="Genomic_DNA"/>
</dbReference>
<organism evidence="1 2">
    <name type="scientific">Marinoscillum furvescens DSM 4134</name>
    <dbReference type="NCBI Taxonomy" id="1122208"/>
    <lineage>
        <taxon>Bacteria</taxon>
        <taxon>Pseudomonadati</taxon>
        <taxon>Bacteroidota</taxon>
        <taxon>Cytophagia</taxon>
        <taxon>Cytophagales</taxon>
        <taxon>Reichenbachiellaceae</taxon>
        <taxon>Marinoscillum</taxon>
    </lineage>
</organism>
<dbReference type="GO" id="GO:0016706">
    <property type="term" value="F:2-oxoglutarate-dependent dioxygenase activity"/>
    <property type="evidence" value="ECO:0007669"/>
    <property type="project" value="UniProtKB-ARBA"/>
</dbReference>
<comment type="caution">
    <text evidence="1">The sequence shown here is derived from an EMBL/GenBank/DDBJ whole genome shotgun (WGS) entry which is preliminary data.</text>
</comment>
<dbReference type="RefSeq" id="WP_115870266.1">
    <property type="nucleotide sequence ID" value="NZ_QREG01000031.1"/>
</dbReference>
<proteinExistence type="predicted"/>
<evidence type="ECO:0000313" key="1">
    <source>
        <dbReference type="EMBL" id="RED92310.1"/>
    </source>
</evidence>
<keyword evidence="2" id="KW-1185">Reference proteome</keyword>